<evidence type="ECO:0000259" key="1">
    <source>
        <dbReference type="Pfam" id="PF00534"/>
    </source>
</evidence>
<evidence type="ECO:0000313" key="3">
    <source>
        <dbReference type="Proteomes" id="UP000638188"/>
    </source>
</evidence>
<sequence length="109" mass="12121">MAYWASELFVLPSKFENFGMAIAEAMAAHLPVIVSTNTPWKDIQKKNCGWVMEPTVDKLKEALTIACNTPSADLKKMGANAAQIIISTYDWSQSGVKTTESYENILYKN</sequence>
<dbReference type="Pfam" id="PF00534">
    <property type="entry name" value="Glycos_transf_1"/>
    <property type="match status" value="1"/>
</dbReference>
<reference evidence="3" key="1">
    <citation type="journal article" date="2019" name="Int. J. Syst. Evol. Microbiol.">
        <title>The Global Catalogue of Microorganisms (GCM) 10K type strain sequencing project: providing services to taxonomists for standard genome sequencing and annotation.</title>
        <authorList>
            <consortium name="The Broad Institute Genomics Platform"/>
            <consortium name="The Broad Institute Genome Sequencing Center for Infectious Disease"/>
            <person name="Wu L."/>
            <person name="Ma J."/>
        </authorList>
    </citation>
    <scope>NUCLEOTIDE SEQUENCE [LARGE SCALE GENOMIC DNA]</scope>
    <source>
        <strain evidence="3">CGMCC 1.12482</strain>
    </source>
</reference>
<dbReference type="PANTHER" id="PTHR12526">
    <property type="entry name" value="GLYCOSYLTRANSFERASE"/>
    <property type="match status" value="1"/>
</dbReference>
<feature type="domain" description="Glycosyl transferase family 1" evidence="1">
    <location>
        <begin position="5"/>
        <end position="82"/>
    </location>
</feature>
<dbReference type="EMBL" id="BMFF01000003">
    <property type="protein sequence ID" value="GGC97270.1"/>
    <property type="molecule type" value="Genomic_DNA"/>
</dbReference>
<gene>
    <name evidence="2" type="ORF">GCM10007418_15870</name>
</gene>
<dbReference type="Proteomes" id="UP000638188">
    <property type="component" value="Unassembled WGS sequence"/>
</dbReference>
<evidence type="ECO:0000313" key="2">
    <source>
        <dbReference type="EMBL" id="GGC97270.1"/>
    </source>
</evidence>
<dbReference type="Gene3D" id="3.40.50.2000">
    <property type="entry name" value="Glycogen Phosphorylase B"/>
    <property type="match status" value="1"/>
</dbReference>
<dbReference type="InterPro" id="IPR001296">
    <property type="entry name" value="Glyco_trans_1"/>
</dbReference>
<organism evidence="2 3">
    <name type="scientific">Halopseudomonas salina</name>
    <dbReference type="NCBI Taxonomy" id="1323744"/>
    <lineage>
        <taxon>Bacteria</taxon>
        <taxon>Pseudomonadati</taxon>
        <taxon>Pseudomonadota</taxon>
        <taxon>Gammaproteobacteria</taxon>
        <taxon>Pseudomonadales</taxon>
        <taxon>Pseudomonadaceae</taxon>
        <taxon>Halopseudomonas</taxon>
    </lineage>
</organism>
<comment type="caution">
    <text evidence="2">The sequence shown here is derived from an EMBL/GenBank/DDBJ whole genome shotgun (WGS) entry which is preliminary data.</text>
</comment>
<dbReference type="SUPFAM" id="SSF53756">
    <property type="entry name" value="UDP-Glycosyltransferase/glycogen phosphorylase"/>
    <property type="match status" value="1"/>
</dbReference>
<name>A0ABQ1PHN6_9GAMM</name>
<protein>
    <recommendedName>
        <fullName evidence="1">Glycosyl transferase family 1 domain-containing protein</fullName>
    </recommendedName>
</protein>
<keyword evidence="3" id="KW-1185">Reference proteome</keyword>
<accession>A0ABQ1PHN6</accession>
<dbReference type="PANTHER" id="PTHR12526:SF630">
    <property type="entry name" value="GLYCOSYLTRANSFERASE"/>
    <property type="match status" value="1"/>
</dbReference>
<proteinExistence type="predicted"/>